<dbReference type="RefSeq" id="WP_184903700.1">
    <property type="nucleotide sequence ID" value="NZ_JACHMX010000001.1"/>
</dbReference>
<reference evidence="1 2" key="1">
    <citation type="submission" date="2020-08" db="EMBL/GenBank/DDBJ databases">
        <title>Sequencing the genomes of 1000 actinobacteria strains.</title>
        <authorList>
            <person name="Klenk H.-P."/>
        </authorList>
    </citation>
    <scope>NUCLEOTIDE SEQUENCE [LARGE SCALE GENOMIC DNA]</scope>
    <source>
        <strain evidence="1 2">DSM 45272</strain>
    </source>
</reference>
<comment type="caution">
    <text evidence="1">The sequence shown here is derived from an EMBL/GenBank/DDBJ whole genome shotgun (WGS) entry which is preliminary data.</text>
</comment>
<protein>
    <submittedName>
        <fullName evidence="1">Uncharacterized protein</fullName>
    </submittedName>
</protein>
<name>A0A841BG17_9PSEU</name>
<organism evidence="1 2">
    <name type="scientific">Amycolatopsis umgeniensis</name>
    <dbReference type="NCBI Taxonomy" id="336628"/>
    <lineage>
        <taxon>Bacteria</taxon>
        <taxon>Bacillati</taxon>
        <taxon>Actinomycetota</taxon>
        <taxon>Actinomycetes</taxon>
        <taxon>Pseudonocardiales</taxon>
        <taxon>Pseudonocardiaceae</taxon>
        <taxon>Amycolatopsis</taxon>
    </lineage>
</organism>
<proteinExistence type="predicted"/>
<sequence length="74" mass="7897">MTGDAHSVTGNRVNMGISAFLKIPKDQRPGGIESFARDARSGARADGRASRMVGVRSGKIKVLFSQLMAPRPGR</sequence>
<evidence type="ECO:0000313" key="2">
    <source>
        <dbReference type="Proteomes" id="UP000580861"/>
    </source>
</evidence>
<dbReference type="AlphaFoldDB" id="A0A841BG17"/>
<keyword evidence="2" id="KW-1185">Reference proteome</keyword>
<evidence type="ECO:0000313" key="1">
    <source>
        <dbReference type="EMBL" id="MBB5857512.1"/>
    </source>
</evidence>
<dbReference type="Proteomes" id="UP000580861">
    <property type="component" value="Unassembled WGS sequence"/>
</dbReference>
<gene>
    <name evidence="1" type="ORF">HDA45_007599</name>
</gene>
<accession>A0A841BG17</accession>
<dbReference type="EMBL" id="JACHMX010000001">
    <property type="protein sequence ID" value="MBB5857512.1"/>
    <property type="molecule type" value="Genomic_DNA"/>
</dbReference>